<evidence type="ECO:0000313" key="12">
    <source>
        <dbReference type="Proteomes" id="UP000501891"/>
    </source>
</evidence>
<dbReference type="PROSITE" id="PS51007">
    <property type="entry name" value="CYTC"/>
    <property type="match status" value="1"/>
</dbReference>
<keyword evidence="6" id="KW-0249">Electron transport</keyword>
<comment type="function">
    <text evidence="1">Cytochrome c2 is found mainly in purple, non-sulfur, photosynthetic bacteria where it functions as the electron donor to the oxidized bacteriochlorophyll in the photophosphorylation pathway. However, it may also have a role in the respiratory chain and is found in some non-photosynthetic bacteria.</text>
</comment>
<feature type="signal peptide" evidence="9">
    <location>
        <begin position="1"/>
        <end position="23"/>
    </location>
</feature>
<feature type="domain" description="Cytochrome c" evidence="10">
    <location>
        <begin position="29"/>
        <end position="129"/>
    </location>
</feature>
<evidence type="ECO:0000256" key="1">
    <source>
        <dbReference type="ARBA" id="ARBA00003590"/>
    </source>
</evidence>
<keyword evidence="9" id="KW-0732">Signal</keyword>
<keyword evidence="3" id="KW-0602">Photosynthesis</keyword>
<dbReference type="KEGG" id="acru:HHL28_05635"/>
<keyword evidence="2" id="KW-0813">Transport</keyword>
<dbReference type="PANTHER" id="PTHR11961">
    <property type="entry name" value="CYTOCHROME C"/>
    <property type="match status" value="1"/>
</dbReference>
<organism evidence="11 12">
    <name type="scientific">Aerophototrophica crusticola</name>
    <dbReference type="NCBI Taxonomy" id="1709002"/>
    <lineage>
        <taxon>Bacteria</taxon>
        <taxon>Pseudomonadati</taxon>
        <taxon>Pseudomonadota</taxon>
        <taxon>Alphaproteobacteria</taxon>
        <taxon>Rhodospirillales</taxon>
        <taxon>Rhodospirillaceae</taxon>
        <taxon>Aerophototrophica</taxon>
    </lineage>
</organism>
<gene>
    <name evidence="11" type="ORF">HHL28_05635</name>
</gene>
<dbReference type="GO" id="GO:0046872">
    <property type="term" value="F:metal ion binding"/>
    <property type="evidence" value="ECO:0007669"/>
    <property type="project" value="UniProtKB-KW"/>
</dbReference>
<accession>A0A858R585</accession>
<dbReference type="Pfam" id="PF00034">
    <property type="entry name" value="Cytochrom_C"/>
    <property type="match status" value="1"/>
</dbReference>
<protein>
    <submittedName>
        <fullName evidence="11">C-type cytochrome</fullName>
    </submittedName>
</protein>
<dbReference type="Proteomes" id="UP000501891">
    <property type="component" value="Chromosome"/>
</dbReference>
<name>A0A858R585_9PROT</name>
<keyword evidence="7 8" id="KW-0408">Iron</keyword>
<dbReference type="SUPFAM" id="SSF46626">
    <property type="entry name" value="Cytochrome c"/>
    <property type="match status" value="1"/>
</dbReference>
<evidence type="ECO:0000256" key="6">
    <source>
        <dbReference type="ARBA" id="ARBA00022982"/>
    </source>
</evidence>
<reference evidence="11" key="1">
    <citation type="submission" date="2020-04" db="EMBL/GenBank/DDBJ databases">
        <title>A desert anoxygenic phototrophic bacterium fixes CO2 using RubisCO under aerobic conditions.</title>
        <authorList>
            <person name="Tang K."/>
        </authorList>
    </citation>
    <scope>NUCLEOTIDE SEQUENCE [LARGE SCALE GENOMIC DNA]</scope>
    <source>
        <strain evidence="11">MIMtkB3</strain>
    </source>
</reference>
<proteinExistence type="predicted"/>
<dbReference type="Gene3D" id="1.10.760.10">
    <property type="entry name" value="Cytochrome c-like domain"/>
    <property type="match status" value="1"/>
</dbReference>
<evidence type="ECO:0000256" key="3">
    <source>
        <dbReference type="ARBA" id="ARBA00022531"/>
    </source>
</evidence>
<dbReference type="InterPro" id="IPR002327">
    <property type="entry name" value="Cyt_c_1A/1B"/>
</dbReference>
<keyword evidence="5 8" id="KW-0479">Metal-binding</keyword>
<dbReference type="InterPro" id="IPR009056">
    <property type="entry name" value="Cyt_c-like_dom"/>
</dbReference>
<evidence type="ECO:0000256" key="5">
    <source>
        <dbReference type="ARBA" id="ARBA00022723"/>
    </source>
</evidence>
<dbReference type="InterPro" id="IPR036909">
    <property type="entry name" value="Cyt_c-like_dom_sf"/>
</dbReference>
<sequence>MRKAGLLAGVVLAGVLGAAAARAEDGKAAMAAAGEGVFNANCHACHSADPSKNTFGPSLVGVVGRKAGSQPRFKYSKALEDSGLTWTEDNLRLWIADNTALVPQTRMRHVAIADKAQQDYLIAYLNSLK</sequence>
<feature type="chain" id="PRO_5032836399" evidence="9">
    <location>
        <begin position="24"/>
        <end position="129"/>
    </location>
</feature>
<dbReference type="GO" id="GO:0015979">
    <property type="term" value="P:photosynthesis"/>
    <property type="evidence" value="ECO:0007669"/>
    <property type="project" value="UniProtKB-KW"/>
</dbReference>
<evidence type="ECO:0000256" key="8">
    <source>
        <dbReference type="PROSITE-ProRule" id="PRU00433"/>
    </source>
</evidence>
<evidence type="ECO:0000256" key="7">
    <source>
        <dbReference type="ARBA" id="ARBA00023004"/>
    </source>
</evidence>
<dbReference type="GO" id="GO:0020037">
    <property type="term" value="F:heme binding"/>
    <property type="evidence" value="ECO:0007669"/>
    <property type="project" value="InterPro"/>
</dbReference>
<keyword evidence="4 8" id="KW-0349">Heme</keyword>
<evidence type="ECO:0000313" key="11">
    <source>
        <dbReference type="EMBL" id="QJE72649.1"/>
    </source>
</evidence>
<dbReference type="PRINTS" id="PR00604">
    <property type="entry name" value="CYTCHRMECIAB"/>
</dbReference>
<dbReference type="GO" id="GO:0009055">
    <property type="term" value="F:electron transfer activity"/>
    <property type="evidence" value="ECO:0007669"/>
    <property type="project" value="InterPro"/>
</dbReference>
<keyword evidence="12" id="KW-1185">Reference proteome</keyword>
<evidence type="ECO:0000256" key="2">
    <source>
        <dbReference type="ARBA" id="ARBA00022448"/>
    </source>
</evidence>
<dbReference type="EMBL" id="CP051775">
    <property type="protein sequence ID" value="QJE72649.1"/>
    <property type="molecule type" value="Genomic_DNA"/>
</dbReference>
<dbReference type="AlphaFoldDB" id="A0A858R585"/>
<evidence type="ECO:0000259" key="10">
    <source>
        <dbReference type="PROSITE" id="PS51007"/>
    </source>
</evidence>
<evidence type="ECO:0000256" key="4">
    <source>
        <dbReference type="ARBA" id="ARBA00022617"/>
    </source>
</evidence>
<evidence type="ECO:0000256" key="9">
    <source>
        <dbReference type="SAM" id="SignalP"/>
    </source>
</evidence>